<gene>
    <name evidence="2" type="primary">PLEST005354</name>
    <name evidence="2" type="ORF">PLESTB_001364600</name>
</gene>
<feature type="compositionally biased region" description="Low complexity" evidence="1">
    <location>
        <begin position="226"/>
        <end position="244"/>
    </location>
</feature>
<feature type="compositionally biased region" description="Polar residues" evidence="1">
    <location>
        <begin position="332"/>
        <end position="343"/>
    </location>
</feature>
<feature type="region of interest" description="Disordered" evidence="1">
    <location>
        <begin position="168"/>
        <end position="244"/>
    </location>
</feature>
<feature type="compositionally biased region" description="Low complexity" evidence="1">
    <location>
        <begin position="196"/>
        <end position="207"/>
    </location>
</feature>
<dbReference type="EMBL" id="BRXU01000023">
    <property type="protein sequence ID" value="GLC58469.1"/>
    <property type="molecule type" value="Genomic_DNA"/>
</dbReference>
<feature type="compositionally biased region" description="Low complexity" evidence="1">
    <location>
        <begin position="284"/>
        <end position="325"/>
    </location>
</feature>
<evidence type="ECO:0000256" key="1">
    <source>
        <dbReference type="SAM" id="MobiDB-lite"/>
    </source>
</evidence>
<sequence length="553" mass="56514">MVDVQREQAQRAAVKKDNLARQKQRFQRALVVDSVNLELPPIKDMDVQPGPVRVEKIISQGSSSSSQQRDAASNPSQRGGPVQGLAGDSLRQWQQFMSASRAKEVTNVSGSSQRGGRGTAAQQAADSPYVALDDRVLADLSERIRRANDLTAAGEAPPPMPVITFEQLYANNHESDDEAMARRAAERKARWQQQNPAAAAPAGGTAAVPRGNVAARPPRVPKKEPATITAPAAGKAATALPGSKAAAALTVSKAAVAPAGRPRPKPSIADNPFAVGIVASSTSASAAAPSAIGPASIPGASSSTGGSARGGAAATAPESSTASRALPPRSETAVQPTAASSSGGRLPGRNPFLEDRSAPATATVSHVDTSEASGRDAGAASPPLNSASWRTGGGEQDAVSIEHRIEPASTSRPTEAAPALTAPTALSEEAPTMASTLKLMEDVTSSSAGAGSQRGVAPDGACQLPGPSASAVGGCREDSVPSVSEDPRREQDELVASPGRVKRQPAMGQLRTPETQAPALKRLMRRPSGTSPAAEEPTCRVVVPTLQLSESSP</sequence>
<protein>
    <submittedName>
        <fullName evidence="2">Uncharacterized protein</fullName>
    </submittedName>
</protein>
<keyword evidence="3" id="KW-1185">Reference proteome</keyword>
<feature type="region of interest" description="Disordered" evidence="1">
    <location>
        <begin position="56"/>
        <end position="130"/>
    </location>
</feature>
<feature type="compositionally biased region" description="Basic and acidic residues" evidence="1">
    <location>
        <begin position="179"/>
        <end position="189"/>
    </location>
</feature>
<reference evidence="2 3" key="1">
    <citation type="journal article" date="2023" name="Commun. Biol.">
        <title>Reorganization of the ancestral sex-determining regions during the evolution of trioecy in Pleodorina starrii.</title>
        <authorList>
            <person name="Takahashi K."/>
            <person name="Suzuki S."/>
            <person name="Kawai-Toyooka H."/>
            <person name="Yamamoto K."/>
            <person name="Hamaji T."/>
            <person name="Ootsuki R."/>
            <person name="Yamaguchi H."/>
            <person name="Kawachi M."/>
            <person name="Higashiyama T."/>
            <person name="Nozaki H."/>
        </authorList>
    </citation>
    <scope>NUCLEOTIDE SEQUENCE [LARGE SCALE GENOMIC DNA]</scope>
    <source>
        <strain evidence="2 3">NIES-4479</strain>
    </source>
</reference>
<name>A0A9W6F6U0_9CHLO</name>
<feature type="compositionally biased region" description="Basic and acidic residues" evidence="1">
    <location>
        <begin position="475"/>
        <end position="492"/>
    </location>
</feature>
<feature type="region of interest" description="Disordered" evidence="1">
    <location>
        <begin position="1"/>
        <end position="20"/>
    </location>
</feature>
<feature type="compositionally biased region" description="Low complexity" evidence="1">
    <location>
        <begin position="416"/>
        <end position="426"/>
    </location>
</feature>
<organism evidence="2 3">
    <name type="scientific">Pleodorina starrii</name>
    <dbReference type="NCBI Taxonomy" id="330485"/>
    <lineage>
        <taxon>Eukaryota</taxon>
        <taxon>Viridiplantae</taxon>
        <taxon>Chlorophyta</taxon>
        <taxon>core chlorophytes</taxon>
        <taxon>Chlorophyceae</taxon>
        <taxon>CS clade</taxon>
        <taxon>Chlamydomonadales</taxon>
        <taxon>Volvocaceae</taxon>
        <taxon>Pleodorina</taxon>
    </lineage>
</organism>
<comment type="caution">
    <text evidence="2">The sequence shown here is derived from an EMBL/GenBank/DDBJ whole genome shotgun (WGS) entry which is preliminary data.</text>
</comment>
<feature type="compositionally biased region" description="Polar residues" evidence="1">
    <location>
        <begin position="360"/>
        <end position="372"/>
    </location>
</feature>
<dbReference type="AlphaFoldDB" id="A0A9W6F6U0"/>
<evidence type="ECO:0000313" key="3">
    <source>
        <dbReference type="Proteomes" id="UP001165080"/>
    </source>
</evidence>
<dbReference type="Proteomes" id="UP001165080">
    <property type="component" value="Unassembled WGS sequence"/>
</dbReference>
<feature type="region of interest" description="Disordered" evidence="1">
    <location>
        <begin position="284"/>
        <end position="553"/>
    </location>
</feature>
<evidence type="ECO:0000313" key="2">
    <source>
        <dbReference type="EMBL" id="GLC58469.1"/>
    </source>
</evidence>
<accession>A0A9W6F6U0</accession>
<proteinExistence type="predicted"/>
<feature type="compositionally biased region" description="Low complexity" evidence="1">
    <location>
        <begin position="59"/>
        <end position="68"/>
    </location>
</feature>